<reference evidence="9 10" key="1">
    <citation type="journal article" date="2018" name="BMC Genomics">
        <title>Genomic evidence for intraspecific hybridization in a clonal and extremely halotolerant yeast.</title>
        <authorList>
            <person name="Gostincar C."/>
            <person name="Stajich J.E."/>
            <person name="Zupancic J."/>
            <person name="Zalar P."/>
            <person name="Gunde-Cimerman N."/>
        </authorList>
    </citation>
    <scope>NUCLEOTIDE SEQUENCE [LARGE SCALE GENOMIC DNA]</scope>
    <source>
        <strain evidence="9 10">EXF-6654</strain>
    </source>
</reference>
<dbReference type="SUPFAM" id="SSF53335">
    <property type="entry name" value="S-adenosyl-L-methionine-dependent methyltransferases"/>
    <property type="match status" value="1"/>
</dbReference>
<dbReference type="InterPro" id="IPR036291">
    <property type="entry name" value="NAD(P)-bd_dom_sf"/>
</dbReference>
<feature type="domain" description="ATP-grasp" evidence="8">
    <location>
        <begin position="491"/>
        <end position="692"/>
    </location>
</feature>
<keyword evidence="7" id="KW-0547">Nucleotide-binding</keyword>
<dbReference type="PROSITE" id="PS51682">
    <property type="entry name" value="SAM_OMT_I"/>
    <property type="match status" value="1"/>
</dbReference>
<protein>
    <recommendedName>
        <fullName evidence="1">catechol O-methyltransferase</fullName>
        <ecNumber evidence="1">2.1.1.6</ecNumber>
    </recommendedName>
</protein>
<dbReference type="VEuPathDB" id="FungiDB:BTJ68_08561"/>
<evidence type="ECO:0000256" key="5">
    <source>
        <dbReference type="ARBA" id="ARBA00022939"/>
    </source>
</evidence>
<dbReference type="GO" id="GO:0008171">
    <property type="term" value="F:O-methyltransferase activity"/>
    <property type="evidence" value="ECO:0007669"/>
    <property type="project" value="InterPro"/>
</dbReference>
<dbReference type="EMBL" id="QWIK01000801">
    <property type="protein sequence ID" value="RMY00861.1"/>
    <property type="molecule type" value="Genomic_DNA"/>
</dbReference>
<dbReference type="EC" id="2.1.1.6" evidence="1"/>
<dbReference type="InterPro" id="IPR002935">
    <property type="entry name" value="SAM_O-MeTrfase"/>
</dbReference>
<dbReference type="GO" id="GO:0032259">
    <property type="term" value="P:methylation"/>
    <property type="evidence" value="ECO:0007669"/>
    <property type="project" value="UniProtKB-KW"/>
</dbReference>
<accession>A0A3M6YDL7</accession>
<dbReference type="SUPFAM" id="SSF51735">
    <property type="entry name" value="NAD(P)-binding Rossmann-fold domains"/>
    <property type="match status" value="1"/>
</dbReference>
<gene>
    <name evidence="9" type="ORF">D0868_08796</name>
</gene>
<dbReference type="GO" id="GO:0006584">
    <property type="term" value="P:catecholamine metabolic process"/>
    <property type="evidence" value="ECO:0007669"/>
    <property type="project" value="UniProtKB-KW"/>
</dbReference>
<evidence type="ECO:0000313" key="9">
    <source>
        <dbReference type="EMBL" id="RMY00861.1"/>
    </source>
</evidence>
<evidence type="ECO:0000256" key="3">
    <source>
        <dbReference type="ARBA" id="ARBA00022679"/>
    </source>
</evidence>
<dbReference type="Gene3D" id="3.40.50.150">
    <property type="entry name" value="Vaccinia Virus protein VP39"/>
    <property type="match status" value="1"/>
</dbReference>
<keyword evidence="7" id="KW-0067">ATP-binding</keyword>
<evidence type="ECO:0000259" key="8">
    <source>
        <dbReference type="PROSITE" id="PS50975"/>
    </source>
</evidence>
<dbReference type="GO" id="GO:0005524">
    <property type="term" value="F:ATP binding"/>
    <property type="evidence" value="ECO:0007669"/>
    <property type="project" value="UniProtKB-UniRule"/>
</dbReference>
<dbReference type="InterPro" id="IPR011761">
    <property type="entry name" value="ATP-grasp"/>
</dbReference>
<organism evidence="9 10">
    <name type="scientific">Hortaea werneckii</name>
    <name type="common">Black yeast</name>
    <name type="synonym">Cladosporium werneckii</name>
    <dbReference type="NCBI Taxonomy" id="91943"/>
    <lineage>
        <taxon>Eukaryota</taxon>
        <taxon>Fungi</taxon>
        <taxon>Dikarya</taxon>
        <taxon>Ascomycota</taxon>
        <taxon>Pezizomycotina</taxon>
        <taxon>Dothideomycetes</taxon>
        <taxon>Dothideomycetidae</taxon>
        <taxon>Mycosphaerellales</taxon>
        <taxon>Teratosphaeriaceae</taxon>
        <taxon>Hortaea</taxon>
    </lineage>
</organism>
<evidence type="ECO:0000313" key="10">
    <source>
        <dbReference type="Proteomes" id="UP000282582"/>
    </source>
</evidence>
<dbReference type="SUPFAM" id="SSF56059">
    <property type="entry name" value="Glutathione synthetase ATP-binding domain-like"/>
    <property type="match status" value="1"/>
</dbReference>
<dbReference type="GO" id="GO:0046872">
    <property type="term" value="F:metal ion binding"/>
    <property type="evidence" value="ECO:0007669"/>
    <property type="project" value="InterPro"/>
</dbReference>
<comment type="similarity">
    <text evidence="6">Belongs to the class I-like SAM-binding methyltransferase superfamily. Cation-dependent O-methyltransferase family.</text>
</comment>
<dbReference type="AlphaFoldDB" id="A0A3M6YDL7"/>
<evidence type="ECO:0000256" key="1">
    <source>
        <dbReference type="ARBA" id="ARBA00012880"/>
    </source>
</evidence>
<evidence type="ECO:0000256" key="4">
    <source>
        <dbReference type="ARBA" id="ARBA00022691"/>
    </source>
</evidence>
<sequence length="814" mass="90366">MSTFDQSKAYAEQEDVFFDDGREIELLHFVYSKPDIDDIRGNPAKVLAAIDEFGRKKKYLMNVGEDKGRVVTDLIAEVKPKTMVELGGYIGYSTILFGDAVKKAGGKQYFSLERNPEFGAVIGSLIDLAGLSDVVKIEVGSSDASLMRLYQQGLLKHTDMMFLDHYKPAYTTDLKLCEELKLVTPGSVLAADNVIKPGNPPYLKYVRSSVEEKKQAAQQSNGFTAEESGIAAKTVNQYTKRGESTELNKSPGNPNLVYDSKLVNSFEPTGVPDGIEISRIVLTSSVDTNTLQIAKPQLAMLDARSSILAHVAQDAALVLFSCLFLPLDTFLTFWAYTVSLVYPFEAVKYRKHVRSTYTPYFEPKTILVTGVGMTKGLALARIFYSAGHNVIGADFEPSYLPTACGRSSRALKAFHKFTKPDGTKDGQMRYTQDILNVIRKEHVDIWVSCSGVASAVEDGIAKEMVETVTKCKAVQYDVATTKRLHEKHSFMEYTRSIGLPIPDTQTVTSKAAALKFLDDTNGTGKKYVMKYIGTDDSVRGDMTLLPLDTPAQTKAHITKFQISEERPWILQQFIRGPEYCTHSLVVKGEVKAFVACPSSELLMHYQALPADSGLSRSMLRFTQEYAAAGGPSFTGHLSFDFLVEMGDAEKGLRDPSANVKLYPIECNPRAHTAVCLFNDTPELVDGYLTILEPKTAVSSSSKKTSTPNGLAPLPVFPSQPANYYWIGHDLVSLVISPLLSLFSQEGPSFVEVFESLLAFVEHVLWWRDGTFEVWDPLPAWWLYHIYWPYQFVKAALAGQKWSRINVSTCKMFTC</sequence>
<keyword evidence="4" id="KW-0949">S-adenosyl-L-methionine</keyword>
<keyword evidence="5" id="KW-0128">Catecholamine metabolism</keyword>
<proteinExistence type="inferred from homology"/>
<dbReference type="Proteomes" id="UP000282582">
    <property type="component" value="Unassembled WGS sequence"/>
</dbReference>
<name>A0A3M6YDL7_HORWE</name>
<keyword evidence="2" id="KW-0489">Methyltransferase</keyword>
<comment type="caution">
    <text evidence="9">The sequence shown here is derived from an EMBL/GenBank/DDBJ whole genome shotgun (WGS) entry which is preliminary data.</text>
</comment>
<evidence type="ECO:0000256" key="2">
    <source>
        <dbReference type="ARBA" id="ARBA00022603"/>
    </source>
</evidence>
<dbReference type="InterPro" id="IPR029063">
    <property type="entry name" value="SAM-dependent_MTases_sf"/>
</dbReference>
<dbReference type="Pfam" id="PF01596">
    <property type="entry name" value="Methyltransf_3"/>
    <property type="match status" value="1"/>
</dbReference>
<evidence type="ECO:0000256" key="7">
    <source>
        <dbReference type="PROSITE-ProRule" id="PRU00409"/>
    </source>
</evidence>
<keyword evidence="3" id="KW-0808">Transferase</keyword>
<evidence type="ECO:0000256" key="6">
    <source>
        <dbReference type="ARBA" id="ARBA00023453"/>
    </source>
</evidence>
<dbReference type="PANTHER" id="PTHR43836:SF2">
    <property type="entry name" value="CATECHOL O-METHYLTRANSFERASE 1-RELATED"/>
    <property type="match status" value="1"/>
</dbReference>
<dbReference type="PANTHER" id="PTHR43836">
    <property type="entry name" value="CATECHOL O-METHYLTRANSFERASE 1-RELATED"/>
    <property type="match status" value="1"/>
</dbReference>
<dbReference type="PROSITE" id="PS50975">
    <property type="entry name" value="ATP_GRASP"/>
    <property type="match status" value="1"/>
</dbReference>